<name>A0A3D4S400_9ENTE</name>
<feature type="transmembrane region" description="Helical" evidence="1">
    <location>
        <begin position="12"/>
        <end position="30"/>
    </location>
</feature>
<dbReference type="AlphaFoldDB" id="A0A3D4S400"/>
<dbReference type="EMBL" id="DQHO01000016">
    <property type="protein sequence ID" value="HCS93543.1"/>
    <property type="molecule type" value="Genomic_DNA"/>
</dbReference>
<protein>
    <submittedName>
        <fullName evidence="2">Uncharacterized protein</fullName>
    </submittedName>
</protein>
<gene>
    <name evidence="2" type="ORF">DIW15_02395</name>
</gene>
<dbReference type="Proteomes" id="UP000262195">
    <property type="component" value="Unassembled WGS sequence"/>
</dbReference>
<reference evidence="2 3" key="1">
    <citation type="journal article" date="2018" name="Nat. Biotechnol.">
        <title>A standardized bacterial taxonomy based on genome phylogeny substantially revises the tree of life.</title>
        <authorList>
            <person name="Parks D.H."/>
            <person name="Chuvochina M."/>
            <person name="Waite D.W."/>
            <person name="Rinke C."/>
            <person name="Skarshewski A."/>
            <person name="Chaumeil P.A."/>
            <person name="Hugenholtz P."/>
        </authorList>
    </citation>
    <scope>NUCLEOTIDE SEQUENCE [LARGE SCALE GENOMIC DNA]</scope>
    <source>
        <strain evidence="2">UBA11306</strain>
    </source>
</reference>
<evidence type="ECO:0000313" key="3">
    <source>
        <dbReference type="Proteomes" id="UP000262195"/>
    </source>
</evidence>
<feature type="transmembrane region" description="Helical" evidence="1">
    <location>
        <begin position="36"/>
        <end position="54"/>
    </location>
</feature>
<organism evidence="2 3">
    <name type="scientific">Bavariicoccus seileri</name>
    <dbReference type="NCBI Taxonomy" id="549685"/>
    <lineage>
        <taxon>Bacteria</taxon>
        <taxon>Bacillati</taxon>
        <taxon>Bacillota</taxon>
        <taxon>Bacilli</taxon>
        <taxon>Lactobacillales</taxon>
        <taxon>Enterococcaceae</taxon>
        <taxon>Bavariicoccus</taxon>
    </lineage>
</organism>
<keyword evidence="1" id="KW-0812">Transmembrane</keyword>
<sequence length="63" mass="7445">MPKKILRIKVQDWFISITNIVMFVIFSKIWNGEKLLSKFLFLSIVILVNIFILWNSRSTGSKE</sequence>
<evidence type="ECO:0000313" key="2">
    <source>
        <dbReference type="EMBL" id="HCS93543.1"/>
    </source>
</evidence>
<accession>A0A3D4S400</accession>
<comment type="caution">
    <text evidence="2">The sequence shown here is derived from an EMBL/GenBank/DDBJ whole genome shotgun (WGS) entry which is preliminary data.</text>
</comment>
<keyword evidence="1" id="KW-1133">Transmembrane helix</keyword>
<proteinExistence type="predicted"/>
<evidence type="ECO:0000256" key="1">
    <source>
        <dbReference type="SAM" id="Phobius"/>
    </source>
</evidence>
<keyword evidence="1" id="KW-0472">Membrane</keyword>